<gene>
    <name evidence="1" type="ORF">JOC77_004288</name>
</gene>
<name>A0ABS2QNR5_9BACI</name>
<protein>
    <submittedName>
        <fullName evidence="1">Uncharacterized protein</fullName>
    </submittedName>
</protein>
<organism evidence="1 2">
    <name type="scientific">Peribacillus deserti</name>
    <dbReference type="NCBI Taxonomy" id="673318"/>
    <lineage>
        <taxon>Bacteria</taxon>
        <taxon>Bacillati</taxon>
        <taxon>Bacillota</taxon>
        <taxon>Bacilli</taxon>
        <taxon>Bacillales</taxon>
        <taxon>Bacillaceae</taxon>
        <taxon>Peribacillus</taxon>
    </lineage>
</organism>
<sequence>MGLTRDRYFLELALQSNTYLIGAVIVDQDYWP</sequence>
<evidence type="ECO:0000313" key="1">
    <source>
        <dbReference type="EMBL" id="MBM7694809.1"/>
    </source>
</evidence>
<reference evidence="1 2" key="1">
    <citation type="submission" date="2021-01" db="EMBL/GenBank/DDBJ databases">
        <title>Genomic Encyclopedia of Type Strains, Phase IV (KMG-IV): sequencing the most valuable type-strain genomes for metagenomic binning, comparative biology and taxonomic classification.</title>
        <authorList>
            <person name="Goeker M."/>
        </authorList>
    </citation>
    <scope>NUCLEOTIDE SEQUENCE [LARGE SCALE GENOMIC DNA]</scope>
    <source>
        <strain evidence="1 2">DSM 105482</strain>
    </source>
</reference>
<keyword evidence="2" id="KW-1185">Reference proteome</keyword>
<accession>A0ABS2QNR5</accession>
<evidence type="ECO:0000313" key="2">
    <source>
        <dbReference type="Proteomes" id="UP000823486"/>
    </source>
</evidence>
<comment type="caution">
    <text evidence="1">The sequence shown here is derived from an EMBL/GenBank/DDBJ whole genome shotgun (WGS) entry which is preliminary data.</text>
</comment>
<proteinExistence type="predicted"/>
<dbReference type="Proteomes" id="UP000823486">
    <property type="component" value="Unassembled WGS sequence"/>
</dbReference>
<dbReference type="EMBL" id="JAFBFI010000039">
    <property type="protein sequence ID" value="MBM7694809.1"/>
    <property type="molecule type" value="Genomic_DNA"/>
</dbReference>